<dbReference type="InterPro" id="IPR009339">
    <property type="entry name" value="DUF998"/>
</dbReference>
<accession>A0ABT3JRX6</accession>
<keyword evidence="1" id="KW-0812">Transmembrane</keyword>
<organism evidence="2 3">
    <name type="scientific">Xanthomonas chitinilytica</name>
    <dbReference type="NCBI Taxonomy" id="2989819"/>
    <lineage>
        <taxon>Bacteria</taxon>
        <taxon>Pseudomonadati</taxon>
        <taxon>Pseudomonadota</taxon>
        <taxon>Gammaproteobacteria</taxon>
        <taxon>Lysobacterales</taxon>
        <taxon>Lysobacteraceae</taxon>
        <taxon>Xanthomonas</taxon>
    </lineage>
</organism>
<gene>
    <name evidence="2" type="ORF">OK345_01800</name>
</gene>
<dbReference type="EMBL" id="JAPCHY010000001">
    <property type="protein sequence ID" value="MCW4471240.1"/>
    <property type="molecule type" value="Genomic_DNA"/>
</dbReference>
<keyword evidence="1" id="KW-1133">Transmembrane helix</keyword>
<feature type="transmembrane region" description="Helical" evidence="1">
    <location>
        <begin position="165"/>
        <end position="183"/>
    </location>
</feature>
<feature type="transmembrane region" description="Helical" evidence="1">
    <location>
        <begin position="98"/>
        <end position="121"/>
    </location>
</feature>
<protein>
    <submittedName>
        <fullName evidence="2">DUF998 domain-containing protein</fullName>
    </submittedName>
</protein>
<feature type="transmembrane region" description="Helical" evidence="1">
    <location>
        <begin position="38"/>
        <end position="59"/>
    </location>
</feature>
<proteinExistence type="predicted"/>
<evidence type="ECO:0000256" key="1">
    <source>
        <dbReference type="SAM" id="Phobius"/>
    </source>
</evidence>
<name>A0ABT3JRX6_9XANT</name>
<feature type="transmembrane region" description="Helical" evidence="1">
    <location>
        <begin position="141"/>
        <end position="159"/>
    </location>
</feature>
<keyword evidence="1" id="KW-0472">Membrane</keyword>
<reference evidence="2 3" key="1">
    <citation type="submission" date="2022-10" db="EMBL/GenBank/DDBJ databases">
        <title>Xanthomonas sp. H13-6.</title>
        <authorList>
            <person name="Liu X."/>
            <person name="Deng Z."/>
            <person name="Jiang Y."/>
            <person name="Yu T."/>
            <person name="Ai J."/>
        </authorList>
    </citation>
    <scope>NUCLEOTIDE SEQUENCE [LARGE SCALE GENOMIC DNA]</scope>
    <source>
        <strain evidence="2 3">H13-6</strain>
    </source>
</reference>
<keyword evidence="3" id="KW-1185">Reference proteome</keyword>
<evidence type="ECO:0000313" key="2">
    <source>
        <dbReference type="EMBL" id="MCW4471240.1"/>
    </source>
</evidence>
<dbReference type="Proteomes" id="UP001209922">
    <property type="component" value="Unassembled WGS sequence"/>
</dbReference>
<sequence>MLTFAAFVALVAVLQVARTDLDWQRATLSLYLHGPHGLLLRAGYCALALAIALLGTMLYRGFAPAARSAAPLLLFVAAAAGLLGVAIGDSYLPARAPLLAPLVHALAAQTAFLCVTSAMLLQSWRFRGDGYWRRLHPPAWWLAWLVFGLLWLHVLWRSAPRGLSQKVVIAGVLCWLLLVAWWLRRRPSPEAAAGAQTRENVGDIPPKEDAPC</sequence>
<comment type="caution">
    <text evidence="2">The sequence shown here is derived from an EMBL/GenBank/DDBJ whole genome shotgun (WGS) entry which is preliminary data.</text>
</comment>
<dbReference type="Pfam" id="PF06197">
    <property type="entry name" value="DUF998"/>
    <property type="match status" value="1"/>
</dbReference>
<feature type="transmembrane region" description="Helical" evidence="1">
    <location>
        <begin position="71"/>
        <end position="92"/>
    </location>
</feature>
<evidence type="ECO:0000313" key="3">
    <source>
        <dbReference type="Proteomes" id="UP001209922"/>
    </source>
</evidence>